<proteinExistence type="predicted"/>
<dbReference type="AlphaFoldDB" id="A0A1G6U7B3"/>
<protein>
    <submittedName>
        <fullName evidence="1">Uncharacterized protein</fullName>
    </submittedName>
</protein>
<reference evidence="1 2" key="1">
    <citation type="submission" date="2016-10" db="EMBL/GenBank/DDBJ databases">
        <authorList>
            <person name="de Groot N.N."/>
        </authorList>
    </citation>
    <scope>NUCLEOTIDE SEQUENCE [LARGE SCALE GENOMIC DNA]</scope>
    <source>
        <strain evidence="1 2">R5</strain>
    </source>
</reference>
<dbReference type="EMBL" id="FMZW01000010">
    <property type="protein sequence ID" value="SDD37312.1"/>
    <property type="molecule type" value="Genomic_DNA"/>
</dbReference>
<dbReference type="Proteomes" id="UP000199245">
    <property type="component" value="Unassembled WGS sequence"/>
</dbReference>
<name>A0A1G6U7B3_9BRAD</name>
<evidence type="ECO:0000313" key="1">
    <source>
        <dbReference type="EMBL" id="SDD37312.1"/>
    </source>
</evidence>
<organism evidence="1 2">
    <name type="scientific">Bradyrhizobium brasilense</name>
    <dbReference type="NCBI Taxonomy" id="1419277"/>
    <lineage>
        <taxon>Bacteria</taxon>
        <taxon>Pseudomonadati</taxon>
        <taxon>Pseudomonadota</taxon>
        <taxon>Alphaproteobacteria</taxon>
        <taxon>Hyphomicrobiales</taxon>
        <taxon>Nitrobacteraceae</taxon>
        <taxon>Bradyrhizobium</taxon>
    </lineage>
</organism>
<sequence length="81" mass="8622">MTYGAQRPEVGQLAGVQLGSELRGVRLTSGARAPDLPTSPLPRGPLAVVLLTWWGACFAAADSVHAKLVHDVRKARSPYTK</sequence>
<accession>A0A1G6U7B3</accession>
<evidence type="ECO:0000313" key="2">
    <source>
        <dbReference type="Proteomes" id="UP000199245"/>
    </source>
</evidence>
<gene>
    <name evidence="1" type="ORF">SAMN05216337_1010150</name>
</gene>